<proteinExistence type="predicted"/>
<accession>A0A834VYD3</accession>
<sequence length="86" mass="9555">MATTSKEGSRRANYPILTRGARSWTLGWVDRSTSGVHRPARPFCRRCAPSVNWPGRASGAVTLKKLECSKQAYTLDTLAWDNIIGF</sequence>
<name>A0A834VYD3_9FABA</name>
<dbReference type="EMBL" id="JAAIUW010000133">
    <property type="protein sequence ID" value="KAF7800870.1"/>
    <property type="molecule type" value="Genomic_DNA"/>
</dbReference>
<evidence type="ECO:0000313" key="1">
    <source>
        <dbReference type="EMBL" id="KAF7800870.1"/>
    </source>
</evidence>
<protein>
    <submittedName>
        <fullName evidence="1">Uncharacterized protein</fullName>
    </submittedName>
</protein>
<dbReference type="AlphaFoldDB" id="A0A834VYD3"/>
<reference evidence="1" key="1">
    <citation type="submission" date="2020-09" db="EMBL/GenBank/DDBJ databases">
        <title>Genome-Enabled Discovery of Anthraquinone Biosynthesis in Senna tora.</title>
        <authorList>
            <person name="Kang S.-H."/>
            <person name="Pandey R.P."/>
            <person name="Lee C.-M."/>
            <person name="Sim J.-S."/>
            <person name="Jeong J.-T."/>
            <person name="Choi B.-S."/>
            <person name="Jung M."/>
            <person name="Ginzburg D."/>
            <person name="Zhao K."/>
            <person name="Won S.Y."/>
            <person name="Oh T.-J."/>
            <person name="Yu Y."/>
            <person name="Kim N.-H."/>
            <person name="Lee O.R."/>
            <person name="Lee T.-H."/>
            <person name="Bashyal P."/>
            <person name="Kim T.-S."/>
            <person name="Lee W.-H."/>
            <person name="Kawkins C."/>
            <person name="Kim C.-K."/>
            <person name="Kim J.S."/>
            <person name="Ahn B.O."/>
            <person name="Rhee S.Y."/>
            <person name="Sohng J.K."/>
        </authorList>
    </citation>
    <scope>NUCLEOTIDE SEQUENCE</scope>
    <source>
        <tissue evidence="1">Leaf</tissue>
    </source>
</reference>
<organism evidence="1 2">
    <name type="scientific">Senna tora</name>
    <dbReference type="NCBI Taxonomy" id="362788"/>
    <lineage>
        <taxon>Eukaryota</taxon>
        <taxon>Viridiplantae</taxon>
        <taxon>Streptophyta</taxon>
        <taxon>Embryophyta</taxon>
        <taxon>Tracheophyta</taxon>
        <taxon>Spermatophyta</taxon>
        <taxon>Magnoliopsida</taxon>
        <taxon>eudicotyledons</taxon>
        <taxon>Gunneridae</taxon>
        <taxon>Pentapetalae</taxon>
        <taxon>rosids</taxon>
        <taxon>fabids</taxon>
        <taxon>Fabales</taxon>
        <taxon>Fabaceae</taxon>
        <taxon>Caesalpinioideae</taxon>
        <taxon>Cassia clade</taxon>
        <taxon>Senna</taxon>
    </lineage>
</organism>
<comment type="caution">
    <text evidence="1">The sequence shown here is derived from an EMBL/GenBank/DDBJ whole genome shotgun (WGS) entry which is preliminary data.</text>
</comment>
<dbReference type="OrthoDB" id="1844048at2759"/>
<gene>
    <name evidence="1" type="ORF">G2W53_044619</name>
</gene>
<dbReference type="Proteomes" id="UP000634136">
    <property type="component" value="Unassembled WGS sequence"/>
</dbReference>
<keyword evidence="2" id="KW-1185">Reference proteome</keyword>
<evidence type="ECO:0000313" key="2">
    <source>
        <dbReference type="Proteomes" id="UP000634136"/>
    </source>
</evidence>